<organism evidence="14 15">
    <name type="scientific">Actinopolymorpha pittospori</name>
    <dbReference type="NCBI Taxonomy" id="648752"/>
    <lineage>
        <taxon>Bacteria</taxon>
        <taxon>Bacillati</taxon>
        <taxon>Actinomycetota</taxon>
        <taxon>Actinomycetes</taxon>
        <taxon>Propionibacteriales</taxon>
        <taxon>Actinopolymorphaceae</taxon>
        <taxon>Actinopolymorpha</taxon>
    </lineage>
</organism>
<gene>
    <name evidence="14" type="ORF">HEB94_004708</name>
</gene>
<keyword evidence="7 11" id="KW-0319">Glycerol metabolism</keyword>
<dbReference type="InterPro" id="IPR023213">
    <property type="entry name" value="CAT-like_dom_sf"/>
</dbReference>
<dbReference type="GO" id="GO:0004144">
    <property type="term" value="F:diacylglycerol O-acyltransferase activity"/>
    <property type="evidence" value="ECO:0007669"/>
    <property type="project" value="UniProtKB-EC"/>
</dbReference>
<evidence type="ECO:0000256" key="9">
    <source>
        <dbReference type="ARBA" id="ARBA00023315"/>
    </source>
</evidence>
<evidence type="ECO:0000313" key="15">
    <source>
        <dbReference type="Proteomes" id="UP000638648"/>
    </source>
</evidence>
<dbReference type="PANTHER" id="PTHR31650:SF1">
    <property type="entry name" value="WAX ESTER SYNTHASE_DIACYLGLYCEROL ACYLTRANSFERASE 4-RELATED"/>
    <property type="match status" value="1"/>
</dbReference>
<dbReference type="Pfam" id="PF03007">
    <property type="entry name" value="WS_DGAT_cat"/>
    <property type="match status" value="1"/>
</dbReference>
<evidence type="ECO:0000256" key="2">
    <source>
        <dbReference type="ARBA" id="ARBA00005189"/>
    </source>
</evidence>
<comment type="similarity">
    <text evidence="3 11">Belongs to the long-chain O-acyltransferase family.</text>
</comment>
<dbReference type="AlphaFoldDB" id="A0A927RD80"/>
<keyword evidence="6 11" id="KW-0808">Transferase</keyword>
<dbReference type="EC" id="2.3.1.20" evidence="4 11"/>
<dbReference type="PANTHER" id="PTHR31650">
    <property type="entry name" value="O-ACYLTRANSFERASE (WSD1-LIKE) FAMILY PROTEIN"/>
    <property type="match status" value="1"/>
</dbReference>
<feature type="domain" description="O-acyltransferase WSD1-like N-terminal" evidence="12">
    <location>
        <begin position="5"/>
        <end position="274"/>
    </location>
</feature>
<dbReference type="GO" id="GO:0005886">
    <property type="term" value="C:plasma membrane"/>
    <property type="evidence" value="ECO:0007669"/>
    <property type="project" value="TreeGrafter"/>
</dbReference>
<evidence type="ECO:0000256" key="6">
    <source>
        <dbReference type="ARBA" id="ARBA00022679"/>
    </source>
</evidence>
<evidence type="ECO:0000256" key="8">
    <source>
        <dbReference type="ARBA" id="ARBA00023098"/>
    </source>
</evidence>
<evidence type="ECO:0000256" key="7">
    <source>
        <dbReference type="ARBA" id="ARBA00022798"/>
    </source>
</evidence>
<dbReference type="InterPro" id="IPR009721">
    <property type="entry name" value="O-acyltransferase_WSD1_C"/>
</dbReference>
<evidence type="ECO:0000313" key="14">
    <source>
        <dbReference type="EMBL" id="MBE1607860.1"/>
    </source>
</evidence>
<dbReference type="InterPro" id="IPR014292">
    <property type="entry name" value="Acyl_transf_WS/DGAT"/>
</dbReference>
<evidence type="ECO:0000256" key="4">
    <source>
        <dbReference type="ARBA" id="ARBA00013244"/>
    </source>
</evidence>
<evidence type="ECO:0000256" key="10">
    <source>
        <dbReference type="ARBA" id="ARBA00048109"/>
    </source>
</evidence>
<evidence type="ECO:0000259" key="13">
    <source>
        <dbReference type="Pfam" id="PF06974"/>
    </source>
</evidence>
<comment type="catalytic activity">
    <reaction evidence="10 11">
        <text>an acyl-CoA + a 1,2-diacyl-sn-glycerol = a triacyl-sn-glycerol + CoA</text>
        <dbReference type="Rhea" id="RHEA:10868"/>
        <dbReference type="ChEBI" id="CHEBI:17815"/>
        <dbReference type="ChEBI" id="CHEBI:57287"/>
        <dbReference type="ChEBI" id="CHEBI:58342"/>
        <dbReference type="ChEBI" id="CHEBI:64615"/>
        <dbReference type="EC" id="2.3.1.20"/>
    </reaction>
</comment>
<keyword evidence="5 11" id="KW-0444">Lipid biosynthesis</keyword>
<evidence type="ECO:0000256" key="11">
    <source>
        <dbReference type="RuleBase" id="RU361241"/>
    </source>
</evidence>
<dbReference type="RefSeq" id="WP_192751737.1">
    <property type="nucleotide sequence ID" value="NZ_BAABJL010000040.1"/>
</dbReference>
<dbReference type="GO" id="GO:0071731">
    <property type="term" value="P:response to nitric oxide"/>
    <property type="evidence" value="ECO:0007669"/>
    <property type="project" value="TreeGrafter"/>
</dbReference>
<dbReference type="GO" id="GO:0051701">
    <property type="term" value="P:biological process involved in interaction with host"/>
    <property type="evidence" value="ECO:0007669"/>
    <property type="project" value="TreeGrafter"/>
</dbReference>
<evidence type="ECO:0000256" key="1">
    <source>
        <dbReference type="ARBA" id="ARBA00004771"/>
    </source>
</evidence>
<dbReference type="NCBIfam" id="TIGR02946">
    <property type="entry name" value="acyl_WS_DGAT"/>
    <property type="match status" value="1"/>
</dbReference>
<keyword evidence="15" id="KW-1185">Reference proteome</keyword>
<feature type="domain" description="O-acyltransferase WSD1 C-terminal" evidence="13">
    <location>
        <begin position="319"/>
        <end position="458"/>
    </location>
</feature>
<keyword evidence="9 11" id="KW-0012">Acyltransferase</keyword>
<comment type="pathway">
    <text evidence="1 11">Glycerolipid metabolism; triacylglycerol biosynthesis.</text>
</comment>
<protein>
    <recommendedName>
        <fullName evidence="4 11">Diacylglycerol O-acyltransferase</fullName>
        <ecNumber evidence="4 11">2.3.1.20</ecNumber>
    </recommendedName>
</protein>
<dbReference type="EMBL" id="JADBEM010000001">
    <property type="protein sequence ID" value="MBE1607860.1"/>
    <property type="molecule type" value="Genomic_DNA"/>
</dbReference>
<proteinExistence type="inferred from homology"/>
<evidence type="ECO:0000256" key="5">
    <source>
        <dbReference type="ARBA" id="ARBA00022516"/>
    </source>
</evidence>
<comment type="caution">
    <text evidence="14">The sequence shown here is derived from an EMBL/GenBank/DDBJ whole genome shotgun (WGS) entry which is preliminary data.</text>
</comment>
<dbReference type="Proteomes" id="UP000638648">
    <property type="component" value="Unassembled WGS sequence"/>
</dbReference>
<dbReference type="GO" id="GO:0019432">
    <property type="term" value="P:triglyceride biosynthetic process"/>
    <property type="evidence" value="ECO:0007669"/>
    <property type="project" value="TreeGrafter"/>
</dbReference>
<evidence type="ECO:0000259" key="12">
    <source>
        <dbReference type="Pfam" id="PF03007"/>
    </source>
</evidence>
<dbReference type="SUPFAM" id="SSF52777">
    <property type="entry name" value="CoA-dependent acyltransferases"/>
    <property type="match status" value="1"/>
</dbReference>
<evidence type="ECO:0000256" key="3">
    <source>
        <dbReference type="ARBA" id="ARBA00009587"/>
    </source>
</evidence>
<dbReference type="Pfam" id="PF06974">
    <property type="entry name" value="WS_DGAT_C"/>
    <property type="match status" value="1"/>
</dbReference>
<dbReference type="GO" id="GO:0006071">
    <property type="term" value="P:glycerol metabolic process"/>
    <property type="evidence" value="ECO:0007669"/>
    <property type="project" value="UniProtKB-KW"/>
</dbReference>
<dbReference type="Gene3D" id="3.30.559.10">
    <property type="entry name" value="Chloramphenicol acetyltransferase-like domain"/>
    <property type="match status" value="1"/>
</dbReference>
<sequence length="477" mass="51154">MPDRLNALDLSFLYLEEPTTPMHVGSVGVFETPDGGFGFDALLTLVRERLAYVPRYRQRIRWVPGNLASPVWVDDEDFDITYHVRRSAVPRPGTPDQLRELVARLMSRPLDRERPLWEMYLVEGLEGNRFALVSKTHQAVIDGISAVDIGQVVLDPSPKPPEAPADNWVPAPEPTSLELLAGAVASAVSRPSYLVDAARRTVADLPLAGGRLVRAVGTATGSLVTALSTAAWPAPGSPLNVPIGAQRRFATVVTSLEDYREVRARHGGDVNDVVLATIAGALRAWLFTRGARVTATTSVRALVPVSVLTGEGESRVAEYIVDLPVGEGSPAMRLHQVSYAMKAHQETGRAVRARALAGMAGFAPPTLHAMGARVASSLSRRIFNLVVTNVPGPQSPLYVAGNPMVETYPVVPLAKGQALAIGLTSYNGTVCFGLNADRDAMSDLDVLAQCVPDALAELVDTVEPAPMRPERRRGGAH</sequence>
<keyword evidence="8 11" id="KW-0443">Lipid metabolism</keyword>
<name>A0A927RD80_9ACTN</name>
<dbReference type="InterPro" id="IPR004255">
    <property type="entry name" value="O-acyltransferase_WSD1_N"/>
</dbReference>
<reference evidence="14" key="1">
    <citation type="submission" date="2020-10" db="EMBL/GenBank/DDBJ databases">
        <title>Sequencing the genomes of 1000 actinobacteria strains.</title>
        <authorList>
            <person name="Klenk H.-P."/>
        </authorList>
    </citation>
    <scope>NUCLEOTIDE SEQUENCE</scope>
    <source>
        <strain evidence="14">DSM 45354</strain>
    </source>
</reference>
<dbReference type="GO" id="GO:0001666">
    <property type="term" value="P:response to hypoxia"/>
    <property type="evidence" value="ECO:0007669"/>
    <property type="project" value="TreeGrafter"/>
</dbReference>
<accession>A0A927RD80</accession>
<comment type="pathway">
    <text evidence="2">Lipid metabolism.</text>
</comment>
<dbReference type="InterPro" id="IPR045034">
    <property type="entry name" value="O-acyltransferase_WSD1-like"/>
</dbReference>